<reference evidence="7" key="1">
    <citation type="submission" date="2017-06" db="EMBL/GenBank/DDBJ databases">
        <authorList>
            <person name="Varghese N."/>
            <person name="Submissions S."/>
        </authorList>
    </citation>
    <scope>NUCLEOTIDE SEQUENCE [LARGE SCALE GENOMIC DNA]</scope>
    <source>
        <strain evidence="7">JCM 23211</strain>
    </source>
</reference>
<dbReference type="EC" id="3.1.1.-" evidence="3"/>
<feature type="signal peptide" evidence="3">
    <location>
        <begin position="1"/>
        <end position="21"/>
    </location>
</feature>
<feature type="region of interest" description="Disordered" evidence="4">
    <location>
        <begin position="75"/>
        <end position="96"/>
    </location>
</feature>
<dbReference type="OrthoDB" id="3199405at2"/>
<keyword evidence="2 3" id="KW-0378">Hydrolase</keyword>
<dbReference type="PROSITE" id="PS00122">
    <property type="entry name" value="CARBOXYLESTERASE_B_1"/>
    <property type="match status" value="1"/>
</dbReference>
<keyword evidence="3" id="KW-0732">Signal</keyword>
<evidence type="ECO:0000259" key="5">
    <source>
        <dbReference type="Pfam" id="PF00135"/>
    </source>
</evidence>
<feature type="chain" id="PRO_5039745487" description="Carboxylic ester hydrolase" evidence="3">
    <location>
        <begin position="22"/>
        <end position="506"/>
    </location>
</feature>
<dbReference type="Pfam" id="PF00135">
    <property type="entry name" value="COesterase"/>
    <property type="match status" value="1"/>
</dbReference>
<dbReference type="AlphaFoldDB" id="A0A239I967"/>
<dbReference type="GO" id="GO:0016787">
    <property type="term" value="F:hydrolase activity"/>
    <property type="evidence" value="ECO:0007669"/>
    <property type="project" value="UniProtKB-KW"/>
</dbReference>
<dbReference type="InterPro" id="IPR019826">
    <property type="entry name" value="Carboxylesterase_B_AS"/>
</dbReference>
<dbReference type="SUPFAM" id="SSF53474">
    <property type="entry name" value="alpha/beta-Hydrolases"/>
    <property type="match status" value="1"/>
</dbReference>
<dbReference type="Gene3D" id="3.40.50.1820">
    <property type="entry name" value="alpha/beta hydrolase"/>
    <property type="match status" value="1"/>
</dbReference>
<dbReference type="EMBL" id="FZOW01000006">
    <property type="protein sequence ID" value="SNS89942.1"/>
    <property type="molecule type" value="Genomic_DNA"/>
</dbReference>
<dbReference type="InterPro" id="IPR050309">
    <property type="entry name" value="Type-B_Carboxylest/Lipase"/>
</dbReference>
<evidence type="ECO:0000256" key="2">
    <source>
        <dbReference type="ARBA" id="ARBA00022801"/>
    </source>
</evidence>
<dbReference type="PANTHER" id="PTHR11559">
    <property type="entry name" value="CARBOXYLESTERASE"/>
    <property type="match status" value="1"/>
</dbReference>
<protein>
    <recommendedName>
        <fullName evidence="3">Carboxylic ester hydrolase</fullName>
        <ecNumber evidence="3">3.1.1.-</ecNumber>
    </recommendedName>
</protein>
<dbReference type="PROSITE" id="PS51257">
    <property type="entry name" value="PROKAR_LIPOPROTEIN"/>
    <property type="match status" value="1"/>
</dbReference>
<gene>
    <name evidence="6" type="ORF">SAMN05421642_106280</name>
</gene>
<evidence type="ECO:0000256" key="4">
    <source>
        <dbReference type="SAM" id="MobiDB-lite"/>
    </source>
</evidence>
<accession>A0A239I967</accession>
<evidence type="ECO:0000313" key="6">
    <source>
        <dbReference type="EMBL" id="SNS89942.1"/>
    </source>
</evidence>
<evidence type="ECO:0000313" key="7">
    <source>
        <dbReference type="Proteomes" id="UP000198327"/>
    </source>
</evidence>
<evidence type="ECO:0000256" key="1">
    <source>
        <dbReference type="ARBA" id="ARBA00005964"/>
    </source>
</evidence>
<feature type="compositionally biased region" description="Polar residues" evidence="4">
    <location>
        <begin position="77"/>
        <end position="94"/>
    </location>
</feature>
<organism evidence="6 7">
    <name type="scientific">Rhodococcoides kyotonense</name>
    <dbReference type="NCBI Taxonomy" id="398843"/>
    <lineage>
        <taxon>Bacteria</taxon>
        <taxon>Bacillati</taxon>
        <taxon>Actinomycetota</taxon>
        <taxon>Actinomycetes</taxon>
        <taxon>Mycobacteriales</taxon>
        <taxon>Nocardiaceae</taxon>
        <taxon>Rhodococcoides</taxon>
    </lineage>
</organism>
<evidence type="ECO:0000256" key="3">
    <source>
        <dbReference type="RuleBase" id="RU361235"/>
    </source>
</evidence>
<comment type="similarity">
    <text evidence="1 3">Belongs to the type-B carboxylesterase/lipase family.</text>
</comment>
<proteinExistence type="inferred from homology"/>
<dbReference type="Proteomes" id="UP000198327">
    <property type="component" value="Unassembled WGS sequence"/>
</dbReference>
<dbReference type="InterPro" id="IPR002018">
    <property type="entry name" value="CarbesteraseB"/>
</dbReference>
<dbReference type="InterPro" id="IPR029058">
    <property type="entry name" value="AB_hydrolase_fold"/>
</dbReference>
<keyword evidence="7" id="KW-1185">Reference proteome</keyword>
<dbReference type="RefSeq" id="WP_089246662.1">
    <property type="nucleotide sequence ID" value="NZ_FZOW01000006.1"/>
</dbReference>
<sequence length="506" mass="53242">MKKIWTVFACLLLIAACSTTTDSTTQDDVDSTTGTLHGKTVGETRQFLGVRYAEPPTGDKRWTLPQPVADTDETLDATESGNRCPQNASGGQPSTDEDCLFLDVTTPREPSGKLPVVVWWHGGGYTQGAGSDYDAKRFAEQGNVIVVTVNYRLGMFGYLGLPGLEGSGNFGLADQLAGLRWANDNAEAFGGDPDNVTLMGESAGGFSTCAALGSPETEGLVDKAIIMSGSCEVDWPAGALYPGLPEIRPYTTLDESEQTGVGIAASLNCTGDTLQCLRNMPVGTLVEQGSAFGNGLAYGTELLPGDPATTTTDVPVIMGGTADEHRAFIGGALLADPAAVTDENYSDLIAAAFGPRAQEVEQRYPRSSFDNAALAWSTVVTDSAWSCPTLRNASRLAESADVWTYEFADATAPDVSGIAATGLPPGAAHASDLPYTFDLGGHDFLTQPGQKELSDNMIDAWSKFAHTGDPGWPRTSDASGPVWEFGNPDSTVGNYADAHQCGFWGQ</sequence>
<feature type="domain" description="Carboxylesterase type B" evidence="5">
    <location>
        <begin position="29"/>
        <end position="504"/>
    </location>
</feature>
<name>A0A239I967_9NOCA</name>